<evidence type="ECO:0000313" key="3">
    <source>
        <dbReference type="Proteomes" id="UP000694546"/>
    </source>
</evidence>
<sequence length="133" mass="14691">MKGFPMQVNMAPTIASNKGVKSRCPKQKPIEEMEHMAAYQDRSTAEKKATWSKTQMLGLAGVFEASVAGANREVNMLFSQYAAVLSERAALDASQVRDLEGILNEARQLEAQLQEKKDNLKHTLVLIADKLKG</sequence>
<dbReference type="PANTHER" id="PTHR37349:SF1">
    <property type="entry name" value="TESTIS-EXPRESSED PROTEIN 12"/>
    <property type="match status" value="1"/>
</dbReference>
<keyword evidence="1" id="KW-0175">Coiled coil</keyword>
<dbReference type="Ensembl" id="ENSGMOT00000056784.1">
    <property type="protein sequence ID" value="ENSGMOP00000061933.1"/>
    <property type="gene ID" value="ENSGMOG00000028142.1"/>
</dbReference>
<proteinExistence type="predicted"/>
<dbReference type="InterPro" id="IPR029193">
    <property type="entry name" value="TEX12"/>
</dbReference>
<evidence type="ECO:0000313" key="2">
    <source>
        <dbReference type="Ensembl" id="ENSGMOP00000061933.1"/>
    </source>
</evidence>
<evidence type="ECO:0000256" key="1">
    <source>
        <dbReference type="SAM" id="Coils"/>
    </source>
</evidence>
<dbReference type="PANTHER" id="PTHR37349">
    <property type="entry name" value="TESTIS-EXPRESSED PROTEIN 12"/>
    <property type="match status" value="1"/>
</dbReference>
<organism evidence="2 3">
    <name type="scientific">Gadus morhua</name>
    <name type="common">Atlantic cod</name>
    <dbReference type="NCBI Taxonomy" id="8049"/>
    <lineage>
        <taxon>Eukaryota</taxon>
        <taxon>Metazoa</taxon>
        <taxon>Chordata</taxon>
        <taxon>Craniata</taxon>
        <taxon>Vertebrata</taxon>
        <taxon>Euteleostomi</taxon>
        <taxon>Actinopterygii</taxon>
        <taxon>Neopterygii</taxon>
        <taxon>Teleostei</taxon>
        <taxon>Neoteleostei</taxon>
        <taxon>Acanthomorphata</taxon>
        <taxon>Zeiogadaria</taxon>
        <taxon>Gadariae</taxon>
        <taxon>Gadiformes</taxon>
        <taxon>Gadoidei</taxon>
        <taxon>Gadidae</taxon>
        <taxon>Gadus</taxon>
    </lineage>
</organism>
<dbReference type="Pfam" id="PF15219">
    <property type="entry name" value="TEX12"/>
    <property type="match status" value="1"/>
</dbReference>
<feature type="coiled-coil region" evidence="1">
    <location>
        <begin position="96"/>
        <end position="126"/>
    </location>
</feature>
<dbReference type="GeneTree" id="ENSGT00990000204384"/>
<name>A0A8C5CH05_GADMO</name>
<keyword evidence="3" id="KW-1185">Reference proteome</keyword>
<dbReference type="Proteomes" id="UP000694546">
    <property type="component" value="Chromosome 16"/>
</dbReference>
<reference evidence="2" key="2">
    <citation type="submission" date="2025-09" db="UniProtKB">
        <authorList>
            <consortium name="Ensembl"/>
        </authorList>
    </citation>
    <scope>IDENTIFICATION</scope>
</reference>
<dbReference type="OMA" id="PIEEMEH"/>
<protein>
    <submittedName>
        <fullName evidence="2">Si:dkey-40g16.5</fullName>
    </submittedName>
</protein>
<accession>A0A8C5CH05</accession>
<reference evidence="2" key="1">
    <citation type="submission" date="2025-08" db="UniProtKB">
        <authorList>
            <consortium name="Ensembl"/>
        </authorList>
    </citation>
    <scope>IDENTIFICATION</scope>
</reference>
<dbReference type="AlphaFoldDB" id="A0A8C5CH05"/>